<reference evidence="12 13" key="1">
    <citation type="submission" date="2017-02" db="EMBL/GenBank/DDBJ databases">
        <title>Genomes of Trichoderma spp. with biocontrol activity.</title>
        <authorList>
            <person name="Gardiner D."/>
            <person name="Kazan K."/>
            <person name="Vos C."/>
            <person name="Harvey P."/>
        </authorList>
    </citation>
    <scope>NUCLEOTIDE SEQUENCE [LARGE SCALE GENOMIC DNA]</scope>
    <source>
        <strain evidence="12 13">A5MH</strain>
    </source>
</reference>
<dbReference type="Pfam" id="PF07885">
    <property type="entry name" value="Ion_trans_2"/>
    <property type="match status" value="2"/>
</dbReference>
<dbReference type="PANTHER" id="PTHR11003">
    <property type="entry name" value="POTASSIUM CHANNEL, SUBFAMILY K"/>
    <property type="match status" value="1"/>
</dbReference>
<evidence type="ECO:0000256" key="3">
    <source>
        <dbReference type="ARBA" id="ARBA00022692"/>
    </source>
</evidence>
<feature type="domain" description="Potassium channel" evidence="11">
    <location>
        <begin position="406"/>
        <end position="481"/>
    </location>
</feature>
<evidence type="ECO:0000313" key="12">
    <source>
        <dbReference type="EMBL" id="PNP39974.1"/>
    </source>
</evidence>
<protein>
    <recommendedName>
        <fullName evidence="11">Potassium channel domain-containing protein</fullName>
    </recommendedName>
</protein>
<dbReference type="Gene3D" id="1.10.287.70">
    <property type="match status" value="2"/>
</dbReference>
<comment type="similarity">
    <text evidence="8">Belongs to the two pore domain potassium channel (TC 1.A.1.8) family.</text>
</comment>
<dbReference type="GO" id="GO:0005886">
    <property type="term" value="C:plasma membrane"/>
    <property type="evidence" value="ECO:0007669"/>
    <property type="project" value="TreeGrafter"/>
</dbReference>
<feature type="transmembrane region" description="Helical" evidence="10">
    <location>
        <begin position="211"/>
        <end position="232"/>
    </location>
</feature>
<dbReference type="InterPro" id="IPR013099">
    <property type="entry name" value="K_chnl_dom"/>
</dbReference>
<evidence type="ECO:0000313" key="13">
    <source>
        <dbReference type="Proteomes" id="UP000236546"/>
    </source>
</evidence>
<keyword evidence="3 8" id="KW-0812">Transmembrane</keyword>
<feature type="transmembrane region" description="Helical" evidence="10">
    <location>
        <begin position="43"/>
        <end position="73"/>
    </location>
</feature>
<evidence type="ECO:0000256" key="2">
    <source>
        <dbReference type="ARBA" id="ARBA00022448"/>
    </source>
</evidence>
<dbReference type="GO" id="GO:0022841">
    <property type="term" value="F:potassium ion leak channel activity"/>
    <property type="evidence" value="ECO:0007669"/>
    <property type="project" value="TreeGrafter"/>
</dbReference>
<dbReference type="GO" id="GO:0015271">
    <property type="term" value="F:outward rectifier potassium channel activity"/>
    <property type="evidence" value="ECO:0007669"/>
    <property type="project" value="TreeGrafter"/>
</dbReference>
<dbReference type="SUPFAM" id="SSF81324">
    <property type="entry name" value="Voltage-gated potassium channels"/>
    <property type="match status" value="2"/>
</dbReference>
<name>A0A0W7VGY4_9HYPO</name>
<keyword evidence="2 8" id="KW-0813">Transport</keyword>
<dbReference type="Proteomes" id="UP000236546">
    <property type="component" value="Unassembled WGS sequence"/>
</dbReference>
<evidence type="ECO:0000256" key="6">
    <source>
        <dbReference type="ARBA" id="ARBA00023136"/>
    </source>
</evidence>
<evidence type="ECO:0000256" key="1">
    <source>
        <dbReference type="ARBA" id="ARBA00004141"/>
    </source>
</evidence>
<feature type="transmembrane region" description="Helical" evidence="10">
    <location>
        <begin position="396"/>
        <end position="417"/>
    </location>
</feature>
<comment type="caution">
    <text evidence="12">The sequence shown here is derived from an EMBL/GenBank/DDBJ whole genome shotgun (WGS) entry which is preliminary data.</text>
</comment>
<gene>
    <name evidence="12" type="ORF">TGAMA5MH_08240</name>
</gene>
<organism evidence="12 13">
    <name type="scientific">Trichoderma gamsii</name>
    <dbReference type="NCBI Taxonomy" id="398673"/>
    <lineage>
        <taxon>Eukaryota</taxon>
        <taxon>Fungi</taxon>
        <taxon>Dikarya</taxon>
        <taxon>Ascomycota</taxon>
        <taxon>Pezizomycotina</taxon>
        <taxon>Sordariomycetes</taxon>
        <taxon>Hypocreomycetidae</taxon>
        <taxon>Hypocreales</taxon>
        <taxon>Hypocreaceae</taxon>
        <taxon>Trichoderma</taxon>
    </lineage>
</organism>
<dbReference type="GO" id="GO:0030322">
    <property type="term" value="P:stabilization of membrane potential"/>
    <property type="evidence" value="ECO:0007669"/>
    <property type="project" value="TreeGrafter"/>
</dbReference>
<dbReference type="OrthoDB" id="297496at2759"/>
<accession>A0A0W7VGY4</accession>
<feature type="transmembrane region" description="Helical" evidence="10">
    <location>
        <begin position="458"/>
        <end position="478"/>
    </location>
</feature>
<evidence type="ECO:0000256" key="8">
    <source>
        <dbReference type="RuleBase" id="RU003857"/>
    </source>
</evidence>
<feature type="region of interest" description="Disordered" evidence="9">
    <location>
        <begin position="325"/>
        <end position="369"/>
    </location>
</feature>
<dbReference type="PANTHER" id="PTHR11003:SF342">
    <property type="entry name" value="OUTWARD-RECTIFIER POTASSIUM CHANNEL TOK1"/>
    <property type="match status" value="1"/>
</dbReference>
<evidence type="ECO:0000256" key="4">
    <source>
        <dbReference type="ARBA" id="ARBA00022989"/>
    </source>
</evidence>
<feature type="domain" description="Potassium channel" evidence="11">
    <location>
        <begin position="218"/>
        <end position="285"/>
    </location>
</feature>
<evidence type="ECO:0000256" key="5">
    <source>
        <dbReference type="ARBA" id="ARBA00023065"/>
    </source>
</evidence>
<keyword evidence="4 10" id="KW-1133">Transmembrane helix</keyword>
<feature type="transmembrane region" description="Helical" evidence="10">
    <location>
        <begin position="169"/>
        <end position="191"/>
    </location>
</feature>
<evidence type="ECO:0000259" key="11">
    <source>
        <dbReference type="Pfam" id="PF07885"/>
    </source>
</evidence>
<evidence type="ECO:0000256" key="10">
    <source>
        <dbReference type="SAM" id="Phobius"/>
    </source>
</evidence>
<feature type="region of interest" description="Disordered" evidence="9">
    <location>
        <begin position="563"/>
        <end position="597"/>
    </location>
</feature>
<feature type="transmembrane region" description="Helical" evidence="10">
    <location>
        <begin position="429"/>
        <end position="446"/>
    </location>
</feature>
<evidence type="ECO:0000256" key="9">
    <source>
        <dbReference type="SAM" id="MobiDB-lite"/>
    </source>
</evidence>
<dbReference type="InterPro" id="IPR003280">
    <property type="entry name" value="2pore_dom_K_chnl"/>
</dbReference>
<feature type="transmembrane region" description="Helical" evidence="10">
    <location>
        <begin position="93"/>
        <end position="117"/>
    </location>
</feature>
<comment type="subcellular location">
    <subcellularLocation>
        <location evidence="1">Membrane</location>
        <topology evidence="1">Multi-pass membrane protein</topology>
    </subcellularLocation>
</comment>
<feature type="compositionally biased region" description="Acidic residues" evidence="9">
    <location>
        <begin position="325"/>
        <end position="337"/>
    </location>
</feature>
<feature type="compositionally biased region" description="Basic and acidic residues" evidence="9">
    <location>
        <begin position="352"/>
        <end position="369"/>
    </location>
</feature>
<keyword evidence="7 8" id="KW-0407">Ion channel</keyword>
<feature type="transmembrane region" description="Helical" evidence="10">
    <location>
        <begin position="268"/>
        <end position="288"/>
    </location>
</feature>
<sequence length="746" mass="84924">MCDRDFEENGVAAIDEEKGDQSDAYLRRTKIENDNAHLEPSRWWFLASVFPMIAGTIGPVASAFSICALVSPWRQHLLPGQQPDQAHYIPDPAWLTAINAVQLGIAVTSNLFLLFNMARRVRFSIAQPITIVGWYFSSICLICLTSTGAKPLTEGLDFPKDEMIWSQSFYYGIWSAILYFIVASLMSITFWGACAGHYPKDFILSLSQRTLMLQTILVLLYLHVGATVFAAIEGWGYLDAVYWADVTLFTIGFGDFEPSTNLGRALTIPYAIVGIISLGLVIEAVRGLTLDGGKRRVLARMEEKKRRRFVRKISKRGGDEILEPIQDESLEPIQEEPDSPRSQAEFDFPRAQTDKTDRTDKTDKTDRSISSEFERRKAEFALMRKIQAKTATRRKWMALGVSGLVWLVFWMVGAVIFQQAEKPYQDWTYFQAFYFCFIAYTTIGYGDLTPVSNAGRSFFVFWSLMALPTITVLISHAGSTVIKIVRDSTIRLGNVTILPGEDAFSSSFKHMVSRMTLGRAYKTYYDSANPTMMLDAPKNNIQRIAEFMEQLEEDDLSDIERERDNANDSGEDFGGDNGKETRKRGRPNRLDSTASNFTTKVRRSLSRIRNHERKLPTGPDFHFLLISEIQAVAKHRKENKEYNYSFDEWAWYLKLIGEDEHSAMTHGKAKIKGKKPTGDSGRDEIVKWSWVGHRSPLMGSQSESDWILEKLVDRLQQSLSAESQRQKAENKVQRRKRRGTFDDYAM</sequence>
<dbReference type="AlphaFoldDB" id="A0A0W7VGY4"/>
<dbReference type="EMBL" id="MTYH01000074">
    <property type="protein sequence ID" value="PNP39974.1"/>
    <property type="molecule type" value="Genomic_DNA"/>
</dbReference>
<dbReference type="PRINTS" id="PR01333">
    <property type="entry name" value="2POREKCHANEL"/>
</dbReference>
<evidence type="ECO:0000256" key="7">
    <source>
        <dbReference type="ARBA" id="ARBA00023303"/>
    </source>
</evidence>
<keyword evidence="5 8" id="KW-0406">Ion transport</keyword>
<feature type="region of interest" description="Disordered" evidence="9">
    <location>
        <begin position="719"/>
        <end position="746"/>
    </location>
</feature>
<proteinExistence type="inferred from homology"/>
<keyword evidence="6 10" id="KW-0472">Membrane</keyword>
<feature type="transmembrane region" description="Helical" evidence="10">
    <location>
        <begin position="129"/>
        <end position="149"/>
    </location>
</feature>